<reference evidence="3" key="1">
    <citation type="journal article" date="2019" name="Int. J. Syst. Evol. Microbiol.">
        <title>The Global Catalogue of Microorganisms (GCM) 10K type strain sequencing project: providing services to taxonomists for standard genome sequencing and annotation.</title>
        <authorList>
            <consortium name="The Broad Institute Genomics Platform"/>
            <consortium name="The Broad Institute Genome Sequencing Center for Infectious Disease"/>
            <person name="Wu L."/>
            <person name="Ma J."/>
        </authorList>
    </citation>
    <scope>NUCLEOTIDE SEQUENCE [LARGE SCALE GENOMIC DNA]</scope>
    <source>
        <strain evidence="3">CGMCC 4.7367</strain>
    </source>
</reference>
<gene>
    <name evidence="2" type="ORF">GCM10017774_38730</name>
</gene>
<name>A0ABQ3MHB7_9PSEU</name>
<dbReference type="Proteomes" id="UP000605568">
    <property type="component" value="Unassembled WGS sequence"/>
</dbReference>
<comment type="caution">
    <text evidence="2">The sequence shown here is derived from an EMBL/GenBank/DDBJ whole genome shotgun (WGS) entry which is preliminary data.</text>
</comment>
<keyword evidence="1" id="KW-0812">Transmembrane</keyword>
<proteinExistence type="predicted"/>
<evidence type="ECO:0000313" key="2">
    <source>
        <dbReference type="EMBL" id="GHH42406.1"/>
    </source>
</evidence>
<keyword evidence="3" id="KW-1185">Reference proteome</keyword>
<accession>A0ABQ3MHB7</accession>
<keyword evidence="1" id="KW-0472">Membrane</keyword>
<feature type="transmembrane region" description="Helical" evidence="1">
    <location>
        <begin position="21"/>
        <end position="41"/>
    </location>
</feature>
<dbReference type="Gene3D" id="3.40.50.720">
    <property type="entry name" value="NAD(P)-binding Rossmann-like Domain"/>
    <property type="match status" value="1"/>
</dbReference>
<dbReference type="RefSeq" id="WP_229904860.1">
    <property type="nucleotide sequence ID" value="NZ_BNAR01000005.1"/>
</dbReference>
<keyword evidence="1" id="KW-1133">Transmembrane helix</keyword>
<dbReference type="EMBL" id="BNAR01000005">
    <property type="protein sequence ID" value="GHH42406.1"/>
    <property type="molecule type" value="Genomic_DNA"/>
</dbReference>
<sequence length="131" mass="14400">MRNPAAAYGRRSRQTRIIAPSPLAGAVVTMFILLAAAPVVLSRRWYCVPAVEAFLAWITIGHTTITFITGANMGRETARRLAELGHTVLIGARDRQGRRGRGRARRTLRPIDVTDDESVAAADIPRPRVQD</sequence>
<evidence type="ECO:0000313" key="3">
    <source>
        <dbReference type="Proteomes" id="UP000605568"/>
    </source>
</evidence>
<organism evidence="2 3">
    <name type="scientific">Lentzea cavernae</name>
    <dbReference type="NCBI Taxonomy" id="2020703"/>
    <lineage>
        <taxon>Bacteria</taxon>
        <taxon>Bacillati</taxon>
        <taxon>Actinomycetota</taxon>
        <taxon>Actinomycetes</taxon>
        <taxon>Pseudonocardiales</taxon>
        <taxon>Pseudonocardiaceae</taxon>
        <taxon>Lentzea</taxon>
    </lineage>
</organism>
<dbReference type="InterPro" id="IPR036291">
    <property type="entry name" value="NAD(P)-bd_dom_sf"/>
</dbReference>
<dbReference type="SUPFAM" id="SSF51735">
    <property type="entry name" value="NAD(P)-binding Rossmann-fold domains"/>
    <property type="match status" value="1"/>
</dbReference>
<evidence type="ECO:0008006" key="4">
    <source>
        <dbReference type="Google" id="ProtNLM"/>
    </source>
</evidence>
<feature type="transmembrane region" description="Helical" evidence="1">
    <location>
        <begin position="53"/>
        <end position="71"/>
    </location>
</feature>
<protein>
    <recommendedName>
        <fullName evidence="4">Short chain dehydrogenase</fullName>
    </recommendedName>
</protein>
<evidence type="ECO:0000256" key="1">
    <source>
        <dbReference type="SAM" id="Phobius"/>
    </source>
</evidence>